<proteinExistence type="predicted"/>
<keyword evidence="2" id="KW-1185">Reference proteome</keyword>
<evidence type="ECO:0000313" key="2">
    <source>
        <dbReference type="Proteomes" id="UP000608522"/>
    </source>
</evidence>
<dbReference type="EMBL" id="BNED01000005">
    <property type="protein sequence ID" value="GHI77327.1"/>
    <property type="molecule type" value="Genomic_DNA"/>
</dbReference>
<sequence>MPEIRAEWCPETLRNIVTSPTIRGRMSHNREIVYCDDGMPVRVGPAP</sequence>
<gene>
    <name evidence="1" type="ORF">Sspor_28880</name>
</gene>
<accession>A0ABQ3TB66</accession>
<evidence type="ECO:0000313" key="1">
    <source>
        <dbReference type="EMBL" id="GHI77327.1"/>
    </source>
</evidence>
<dbReference type="Proteomes" id="UP000608522">
    <property type="component" value="Unassembled WGS sequence"/>
</dbReference>
<name>A0ABQ3TB66_9ACTN</name>
<organism evidence="1 2">
    <name type="scientific">Streptomyces spororaveus</name>
    <dbReference type="NCBI Taxonomy" id="284039"/>
    <lineage>
        <taxon>Bacteria</taxon>
        <taxon>Bacillati</taxon>
        <taxon>Actinomycetota</taxon>
        <taxon>Actinomycetes</taxon>
        <taxon>Kitasatosporales</taxon>
        <taxon>Streptomycetaceae</taxon>
        <taxon>Streptomyces</taxon>
    </lineage>
</organism>
<comment type="caution">
    <text evidence="1">The sequence shown here is derived from an EMBL/GenBank/DDBJ whole genome shotgun (WGS) entry which is preliminary data.</text>
</comment>
<protein>
    <submittedName>
        <fullName evidence="1">Uncharacterized protein</fullName>
    </submittedName>
</protein>
<reference evidence="2" key="1">
    <citation type="submission" date="2023-07" db="EMBL/GenBank/DDBJ databases">
        <title>Whole genome shotgun sequence of Streptomyces spororaveus NBRC 15456.</title>
        <authorList>
            <person name="Komaki H."/>
            <person name="Tamura T."/>
        </authorList>
    </citation>
    <scope>NUCLEOTIDE SEQUENCE [LARGE SCALE GENOMIC DNA]</scope>
    <source>
        <strain evidence="2">NBRC 15456</strain>
    </source>
</reference>